<dbReference type="RefSeq" id="WP_041975894.1">
    <property type="nucleotide sequence ID" value="NZ_CBXV010000005.1"/>
</dbReference>
<organism evidence="1 2">
    <name type="scientific">Pyrinomonas methylaliphatogenes</name>
    <dbReference type="NCBI Taxonomy" id="454194"/>
    <lineage>
        <taxon>Bacteria</taxon>
        <taxon>Pseudomonadati</taxon>
        <taxon>Acidobacteriota</taxon>
        <taxon>Blastocatellia</taxon>
        <taxon>Blastocatellales</taxon>
        <taxon>Pyrinomonadaceae</taxon>
        <taxon>Pyrinomonas</taxon>
    </lineage>
</organism>
<dbReference type="AlphaFoldDB" id="A0A0B6WXU1"/>
<reference evidence="1 2" key="2">
    <citation type="submission" date="2015-01" db="EMBL/GenBank/DDBJ databases">
        <title>Complete genome sequence of Pyrinomonas methylaliphatogenes type strain K22T.</title>
        <authorList>
            <person name="Lee K.C.Y."/>
            <person name="Power J.F."/>
            <person name="Dunfield P.F."/>
            <person name="Morgan X.C."/>
            <person name="Huttenhower C."/>
            <person name="Stott M.B."/>
        </authorList>
    </citation>
    <scope>NUCLEOTIDE SEQUENCE [LARGE SCALE GENOMIC DNA]</scope>
    <source>
        <strain evidence="1 2">K22</strain>
    </source>
</reference>
<dbReference type="SUPFAM" id="SSF51445">
    <property type="entry name" value="(Trans)glycosidases"/>
    <property type="match status" value="1"/>
</dbReference>
<name>A0A0B6WXU1_9BACT</name>
<evidence type="ECO:0000313" key="1">
    <source>
        <dbReference type="EMBL" id="CDM65547.1"/>
    </source>
</evidence>
<accession>A0A0B6WXU1</accession>
<dbReference type="Proteomes" id="UP000031518">
    <property type="component" value="Unassembled WGS sequence"/>
</dbReference>
<sequence length="409" mass="46740">MFRLGINYWPARSAMRWWRRFDAGEVERDFARIRSAGFDTVRIFLLWEDFQPAPEYIAEEMLRRLVRVADIAARCDLALMPTLFTGHMSGVNWLPLWAVDFDAPAAPQRFRIVAQDQVIEAVPRNWYVDEEIVEAQALLARYVAEALGEHPAVWAWDLGNENSNCVVPPSRALAVAWLERMAGEIRSADRVHPITIGLHMEDLEEDRKLGPVEAARVCDFLCMHGYPLYADWAAGPTDEALLPFLGLLTYWLGGREVLFEEFGAPTMPTDAKLAQTIADLSTFKLLAEDEAASYTKRALNALHRFGFMGAFLWCANDYDEAIWDEPPLDLAVHERFFGLWRADGSAKPAVAEISPFVGRERRQLNADFEWIGIERERFYANPRRHLVALYARFKEHFAEEFPSSRAVGE</sequence>
<dbReference type="InterPro" id="IPR017853">
    <property type="entry name" value="GH"/>
</dbReference>
<gene>
    <name evidence="1" type="ORF">PYK22_01550</name>
</gene>
<dbReference type="STRING" id="454194.PYK22_01550"/>
<dbReference type="EMBL" id="CBXV010000005">
    <property type="protein sequence ID" value="CDM65547.1"/>
    <property type="molecule type" value="Genomic_DNA"/>
</dbReference>
<evidence type="ECO:0000313" key="2">
    <source>
        <dbReference type="Proteomes" id="UP000031518"/>
    </source>
</evidence>
<dbReference type="OrthoDB" id="110211at2"/>
<dbReference type="Gene3D" id="3.20.20.80">
    <property type="entry name" value="Glycosidases"/>
    <property type="match status" value="1"/>
</dbReference>
<reference evidence="1 2" key="1">
    <citation type="submission" date="2013-12" db="EMBL/GenBank/DDBJ databases">
        <authorList>
            <person name="Stott M."/>
        </authorList>
    </citation>
    <scope>NUCLEOTIDE SEQUENCE [LARGE SCALE GENOMIC DNA]</scope>
    <source>
        <strain evidence="1 2">K22</strain>
    </source>
</reference>
<keyword evidence="2" id="KW-1185">Reference proteome</keyword>
<protein>
    <submittedName>
        <fullName evidence="1">Endo-beta-mannanase</fullName>
    </submittedName>
</protein>
<proteinExistence type="predicted"/>